<comment type="similarity">
    <text evidence="2 4">Belongs to the class-III pyridoxal-phosphate-dependent aminotransferase family.</text>
</comment>
<dbReference type="InterPro" id="IPR049704">
    <property type="entry name" value="Aminotrans_3_PPA_site"/>
</dbReference>
<dbReference type="CDD" id="cd00610">
    <property type="entry name" value="OAT_like"/>
    <property type="match status" value="1"/>
</dbReference>
<dbReference type="OrthoDB" id="9801834at2"/>
<proteinExistence type="inferred from homology"/>
<dbReference type="SUPFAM" id="SSF53383">
    <property type="entry name" value="PLP-dependent transferases"/>
    <property type="match status" value="1"/>
</dbReference>
<dbReference type="Proteomes" id="UP000238312">
    <property type="component" value="Unassembled WGS sequence"/>
</dbReference>
<keyword evidence="5" id="KW-0032">Aminotransferase</keyword>
<dbReference type="PROSITE" id="PS00600">
    <property type="entry name" value="AA_TRANSFER_CLASS_3"/>
    <property type="match status" value="1"/>
</dbReference>
<gene>
    <name evidence="5" type="ORF">B0I32_1093</name>
</gene>
<sequence length="431" mass="46318">MSVWHPMSGYDPQARRTVMVSGEGCWVTDDTGRRYLDAKSGLWCVNAGYGRDELADAARDQLRTLPYYPLTDSHLPAQRLAARLGEWLGEDYVFFFSNSGSEANEVAFKIARQYHQQCGEPYRQKIVSSYRAYHGQTPGALAATGQNQRKLGYEPLPAGFLHVAPPDPYRCHLCEGGCTLRCAGEVERVLRFELPETVAAVIAEPVISGGGVIVPPAGYLAAVAAICARSGALLIVDEAVCGFGRTGRRFGHQHSGIVPDIVTMAKAVANGYFPIAVTAVRREIHERFAATGQGRLRHINTFGGHPAACAVALRTMDIMDGEDLPARAAGNALARRLKPLLALPQVGEVRGLGLLAGVELVEDRVSRRPVAADVTRRVVAACRERGVIVGMNANTAAGLSNVVMAGPPLVAGEEELDLLATTLEEAIREVL</sequence>
<name>A0A2T0MXW1_9ACTN</name>
<keyword evidence="5" id="KW-0808">Transferase</keyword>
<evidence type="ECO:0000256" key="4">
    <source>
        <dbReference type="RuleBase" id="RU003560"/>
    </source>
</evidence>
<dbReference type="InterPro" id="IPR015424">
    <property type="entry name" value="PyrdxlP-dep_Trfase"/>
</dbReference>
<evidence type="ECO:0000256" key="2">
    <source>
        <dbReference type="ARBA" id="ARBA00008954"/>
    </source>
</evidence>
<comment type="caution">
    <text evidence="5">The sequence shown here is derived from an EMBL/GenBank/DDBJ whole genome shotgun (WGS) entry which is preliminary data.</text>
</comment>
<reference evidence="5 6" key="1">
    <citation type="submission" date="2018-03" db="EMBL/GenBank/DDBJ databases">
        <title>Genomic Encyclopedia of Type Strains, Phase III (KMG-III): the genomes of soil and plant-associated and newly described type strains.</title>
        <authorList>
            <person name="Whitman W."/>
        </authorList>
    </citation>
    <scope>NUCLEOTIDE SEQUENCE [LARGE SCALE GENOMIC DNA]</scope>
    <source>
        <strain evidence="5 6">CGMCC 4.7104</strain>
    </source>
</reference>
<dbReference type="InterPro" id="IPR005814">
    <property type="entry name" value="Aminotrans_3"/>
</dbReference>
<dbReference type="RefSeq" id="WP_106241958.1">
    <property type="nucleotide sequence ID" value="NZ_PVNG01000009.1"/>
</dbReference>
<dbReference type="GO" id="GO:0008483">
    <property type="term" value="F:transaminase activity"/>
    <property type="evidence" value="ECO:0007669"/>
    <property type="project" value="UniProtKB-KW"/>
</dbReference>
<evidence type="ECO:0000313" key="5">
    <source>
        <dbReference type="EMBL" id="PRX64075.1"/>
    </source>
</evidence>
<accession>A0A2T0MXW1</accession>
<dbReference type="Gene3D" id="3.90.1150.10">
    <property type="entry name" value="Aspartate Aminotransferase, domain 1"/>
    <property type="match status" value="1"/>
</dbReference>
<dbReference type="InterPro" id="IPR015422">
    <property type="entry name" value="PyrdxlP-dep_Trfase_small"/>
</dbReference>
<dbReference type="GO" id="GO:0030170">
    <property type="term" value="F:pyridoxal phosphate binding"/>
    <property type="evidence" value="ECO:0007669"/>
    <property type="project" value="InterPro"/>
</dbReference>
<evidence type="ECO:0000256" key="1">
    <source>
        <dbReference type="ARBA" id="ARBA00001933"/>
    </source>
</evidence>
<dbReference type="PANTHER" id="PTHR43094:SF1">
    <property type="entry name" value="AMINOTRANSFERASE CLASS-III"/>
    <property type="match status" value="1"/>
</dbReference>
<dbReference type="EMBL" id="PVNG01000009">
    <property type="protein sequence ID" value="PRX64075.1"/>
    <property type="molecule type" value="Genomic_DNA"/>
</dbReference>
<comment type="cofactor">
    <cofactor evidence="1">
        <name>pyridoxal 5'-phosphate</name>
        <dbReference type="ChEBI" id="CHEBI:597326"/>
    </cofactor>
</comment>
<keyword evidence="3 4" id="KW-0663">Pyridoxal phosphate</keyword>
<evidence type="ECO:0000313" key="6">
    <source>
        <dbReference type="Proteomes" id="UP000238312"/>
    </source>
</evidence>
<organism evidence="5 6">
    <name type="scientific">Nonomuraea fuscirosea</name>
    <dbReference type="NCBI Taxonomy" id="1291556"/>
    <lineage>
        <taxon>Bacteria</taxon>
        <taxon>Bacillati</taxon>
        <taxon>Actinomycetota</taxon>
        <taxon>Actinomycetes</taxon>
        <taxon>Streptosporangiales</taxon>
        <taxon>Streptosporangiaceae</taxon>
        <taxon>Nonomuraea</taxon>
    </lineage>
</organism>
<dbReference type="FunFam" id="3.40.640.10:FF:000004">
    <property type="entry name" value="Acetylornithine aminotransferase"/>
    <property type="match status" value="1"/>
</dbReference>
<dbReference type="PANTHER" id="PTHR43094">
    <property type="entry name" value="AMINOTRANSFERASE"/>
    <property type="match status" value="1"/>
</dbReference>
<dbReference type="PIRSF" id="PIRSF000521">
    <property type="entry name" value="Transaminase_4ab_Lys_Orn"/>
    <property type="match status" value="1"/>
</dbReference>
<keyword evidence="6" id="KW-1185">Reference proteome</keyword>
<dbReference type="Pfam" id="PF00202">
    <property type="entry name" value="Aminotran_3"/>
    <property type="match status" value="1"/>
</dbReference>
<dbReference type="NCBIfam" id="NF005812">
    <property type="entry name" value="PRK07678.1"/>
    <property type="match status" value="1"/>
</dbReference>
<evidence type="ECO:0000256" key="3">
    <source>
        <dbReference type="ARBA" id="ARBA00022898"/>
    </source>
</evidence>
<protein>
    <submittedName>
        <fullName evidence="5">Adenosylmethionine-8-amino-7-oxononanoate aminotransferase</fullName>
    </submittedName>
</protein>
<dbReference type="AlphaFoldDB" id="A0A2T0MXW1"/>
<dbReference type="Gene3D" id="3.40.640.10">
    <property type="entry name" value="Type I PLP-dependent aspartate aminotransferase-like (Major domain)"/>
    <property type="match status" value="1"/>
</dbReference>
<dbReference type="InterPro" id="IPR015421">
    <property type="entry name" value="PyrdxlP-dep_Trfase_major"/>
</dbReference>